<dbReference type="InterPro" id="IPR003746">
    <property type="entry name" value="DUF167"/>
</dbReference>
<comment type="caution">
    <text evidence="3">The sequence shown here is derived from an EMBL/GenBank/DDBJ whole genome shotgun (WGS) entry which is preliminary data.</text>
</comment>
<dbReference type="AlphaFoldDB" id="A0A5C6A920"/>
<dbReference type="NCBIfam" id="TIGR00251">
    <property type="entry name" value="DUF167 family protein"/>
    <property type="match status" value="1"/>
</dbReference>
<dbReference type="OrthoDB" id="290224at2"/>
<dbReference type="RefSeq" id="WP_146445623.1">
    <property type="nucleotide sequence ID" value="NZ_SJPR01000004.1"/>
</dbReference>
<name>A0A5C6A920_9BACT</name>
<reference evidence="3 4" key="1">
    <citation type="submission" date="2019-02" db="EMBL/GenBank/DDBJ databases">
        <title>Deep-cultivation of Planctomycetes and their phenomic and genomic characterization uncovers novel biology.</title>
        <authorList>
            <person name="Wiegand S."/>
            <person name="Jogler M."/>
            <person name="Boedeker C."/>
            <person name="Pinto D."/>
            <person name="Vollmers J."/>
            <person name="Rivas-Marin E."/>
            <person name="Kohn T."/>
            <person name="Peeters S.H."/>
            <person name="Heuer A."/>
            <person name="Rast P."/>
            <person name="Oberbeckmann S."/>
            <person name="Bunk B."/>
            <person name="Jeske O."/>
            <person name="Meyerdierks A."/>
            <person name="Storesund J.E."/>
            <person name="Kallscheuer N."/>
            <person name="Luecker S."/>
            <person name="Lage O.M."/>
            <person name="Pohl T."/>
            <person name="Merkel B.J."/>
            <person name="Hornburger P."/>
            <person name="Mueller R.-W."/>
            <person name="Bruemmer F."/>
            <person name="Labrenz M."/>
            <person name="Spormann A.M."/>
            <person name="Op Den Camp H."/>
            <person name="Overmann J."/>
            <person name="Amann R."/>
            <person name="Jetten M.S.M."/>
            <person name="Mascher T."/>
            <person name="Medema M.H."/>
            <person name="Devos D.P."/>
            <person name="Kaster A.-K."/>
            <person name="Ovreas L."/>
            <person name="Rohde M."/>
            <person name="Galperin M.Y."/>
            <person name="Jogler C."/>
        </authorList>
    </citation>
    <scope>NUCLEOTIDE SEQUENCE [LARGE SCALE GENOMIC DNA]</scope>
    <source>
        <strain evidence="3 4">Pla108</strain>
    </source>
</reference>
<dbReference type="PANTHER" id="PTHR13420">
    <property type="entry name" value="UPF0235 PROTEIN C15ORF40"/>
    <property type="match status" value="1"/>
</dbReference>
<dbReference type="SMART" id="SM01152">
    <property type="entry name" value="DUF167"/>
    <property type="match status" value="1"/>
</dbReference>
<evidence type="ECO:0000256" key="2">
    <source>
        <dbReference type="HAMAP-Rule" id="MF_00634"/>
    </source>
</evidence>
<evidence type="ECO:0000256" key="1">
    <source>
        <dbReference type="ARBA" id="ARBA00010364"/>
    </source>
</evidence>
<dbReference type="GO" id="GO:0005737">
    <property type="term" value="C:cytoplasm"/>
    <property type="evidence" value="ECO:0007669"/>
    <property type="project" value="TreeGrafter"/>
</dbReference>
<dbReference type="InterPro" id="IPR036591">
    <property type="entry name" value="YggU-like_sf"/>
</dbReference>
<protein>
    <recommendedName>
        <fullName evidence="2">UPF0235 protein Pla108_28850</fullName>
    </recommendedName>
</protein>
<accession>A0A5C6A920</accession>
<dbReference type="PANTHER" id="PTHR13420:SF7">
    <property type="entry name" value="UPF0235 PROTEIN C15ORF40"/>
    <property type="match status" value="1"/>
</dbReference>
<evidence type="ECO:0000313" key="4">
    <source>
        <dbReference type="Proteomes" id="UP000317421"/>
    </source>
</evidence>
<dbReference type="EMBL" id="SJPR01000004">
    <property type="protein sequence ID" value="TWT95808.1"/>
    <property type="molecule type" value="Genomic_DNA"/>
</dbReference>
<comment type="similarity">
    <text evidence="1 2">Belongs to the UPF0235 family.</text>
</comment>
<evidence type="ECO:0000313" key="3">
    <source>
        <dbReference type="EMBL" id="TWT95808.1"/>
    </source>
</evidence>
<proteinExistence type="inferred from homology"/>
<keyword evidence="4" id="KW-1185">Reference proteome</keyword>
<dbReference type="Proteomes" id="UP000317421">
    <property type="component" value="Unassembled WGS sequence"/>
</dbReference>
<organism evidence="3 4">
    <name type="scientific">Botrimarina colliarenosi</name>
    <dbReference type="NCBI Taxonomy" id="2528001"/>
    <lineage>
        <taxon>Bacteria</taxon>
        <taxon>Pseudomonadati</taxon>
        <taxon>Planctomycetota</taxon>
        <taxon>Planctomycetia</taxon>
        <taxon>Pirellulales</taxon>
        <taxon>Lacipirellulaceae</taxon>
        <taxon>Botrimarina</taxon>
    </lineage>
</organism>
<dbReference type="HAMAP" id="MF_00634">
    <property type="entry name" value="UPF0235"/>
    <property type="match status" value="1"/>
</dbReference>
<gene>
    <name evidence="3" type="ORF">Pla108_28850</name>
</gene>
<sequence length="104" mass="10796">MSDDRLRSVLEPSASGVVVRVRAQPGARRNGVTGLRENELCVAVTAPPDRGRANDAVVCVLAAALGIAKGRVELVSGPTNRHKRFAASGVSLDEATLALRAALP</sequence>
<dbReference type="SUPFAM" id="SSF69786">
    <property type="entry name" value="YggU-like"/>
    <property type="match status" value="1"/>
</dbReference>
<dbReference type="Pfam" id="PF02594">
    <property type="entry name" value="DUF167"/>
    <property type="match status" value="1"/>
</dbReference>
<dbReference type="Gene3D" id="3.30.1200.10">
    <property type="entry name" value="YggU-like"/>
    <property type="match status" value="1"/>
</dbReference>